<proteinExistence type="predicted"/>
<dbReference type="RefSeq" id="WP_136599008.1">
    <property type="nucleotide sequence ID" value="NZ_STGV01000004.1"/>
</dbReference>
<keyword evidence="2" id="KW-1185">Reference proteome</keyword>
<comment type="caution">
    <text evidence="1">The sequence shown here is derived from an EMBL/GenBank/DDBJ whole genome shotgun (WGS) entry which is preliminary data.</text>
</comment>
<dbReference type="OrthoDB" id="8439561at2"/>
<organism evidence="1 2">
    <name type="scientific">Peteryoungia ipomoeae</name>
    <dbReference type="NCBI Taxonomy" id="1210932"/>
    <lineage>
        <taxon>Bacteria</taxon>
        <taxon>Pseudomonadati</taxon>
        <taxon>Pseudomonadota</taxon>
        <taxon>Alphaproteobacteria</taxon>
        <taxon>Hyphomicrobiales</taxon>
        <taxon>Rhizobiaceae</taxon>
        <taxon>Peteryoungia</taxon>
    </lineage>
</organism>
<protein>
    <recommendedName>
        <fullName evidence="3">DUF1828 domain-containing protein</fullName>
    </recommendedName>
</protein>
<evidence type="ECO:0000313" key="2">
    <source>
        <dbReference type="Proteomes" id="UP000308828"/>
    </source>
</evidence>
<sequence>MVSQLGVKNVSLQKIADEVARSLSYASVEGYSAFVTTAVTYPNGSHAVVRLDENGDSFFVSDDGYASMNCDMLGGASQFQRIAVDVARRFGVSYDQRSFFILKASRQQLPAAVALIANVSAVAVERTLFALDRLRVRESRELFVQQILNAFGAKATFDVEYRGSTKAWNVDAVVTDNSNVVAIFEFVTPAPSSVAFAHMKVGDISSMVERPRTAIVLSDYDKTDASLRQILSSSADLVMPANSELDAYRAAA</sequence>
<name>A0A4S8NZE7_9HYPH</name>
<dbReference type="EMBL" id="STGV01000004">
    <property type="protein sequence ID" value="THV22235.1"/>
    <property type="molecule type" value="Genomic_DNA"/>
</dbReference>
<dbReference type="Proteomes" id="UP000308828">
    <property type="component" value="Unassembled WGS sequence"/>
</dbReference>
<dbReference type="AlphaFoldDB" id="A0A4S8NZE7"/>
<accession>A0A4S8NZE7</accession>
<evidence type="ECO:0008006" key="3">
    <source>
        <dbReference type="Google" id="ProtNLM"/>
    </source>
</evidence>
<evidence type="ECO:0000313" key="1">
    <source>
        <dbReference type="EMBL" id="THV22235.1"/>
    </source>
</evidence>
<gene>
    <name evidence="1" type="ORF">FAA97_13145</name>
</gene>
<reference evidence="1 2" key="1">
    <citation type="submission" date="2019-04" db="EMBL/GenBank/DDBJ databases">
        <title>Genome sequence of strain shin9-1.</title>
        <authorList>
            <person name="Gao J."/>
            <person name="Sun J."/>
        </authorList>
    </citation>
    <scope>NUCLEOTIDE SEQUENCE [LARGE SCALE GENOMIC DNA]</scope>
    <source>
        <strain evidence="2">shin9-1</strain>
    </source>
</reference>